<comment type="caution">
    <text evidence="4">The sequence shown here is derived from an EMBL/GenBank/DDBJ whole genome shotgun (WGS) entry which is preliminary data.</text>
</comment>
<evidence type="ECO:0000259" key="3">
    <source>
        <dbReference type="Pfam" id="PF00350"/>
    </source>
</evidence>
<feature type="compositionally biased region" description="Acidic residues" evidence="2">
    <location>
        <begin position="940"/>
        <end position="949"/>
    </location>
</feature>
<evidence type="ECO:0000313" key="4">
    <source>
        <dbReference type="EMBL" id="GAB1315716.1"/>
    </source>
</evidence>
<dbReference type="SUPFAM" id="SSF52540">
    <property type="entry name" value="P-loop containing nucleoside triphosphate hydrolases"/>
    <property type="match status" value="1"/>
</dbReference>
<dbReference type="PANTHER" id="PTHR36681">
    <property type="entry name" value="NUCLEAR GTPASE, GERMINAL CENTER-ASSOCIATED, TANDEM DUPLICATE 3"/>
    <property type="match status" value="1"/>
</dbReference>
<dbReference type="EMBL" id="BAAFSV010000003">
    <property type="protein sequence ID" value="GAB1315716.1"/>
    <property type="molecule type" value="Genomic_DNA"/>
</dbReference>
<dbReference type="InterPro" id="IPR027417">
    <property type="entry name" value="P-loop_NTPase"/>
</dbReference>
<reference evidence="4 5" key="1">
    <citation type="submission" date="2024-09" db="EMBL/GenBank/DDBJ databases">
        <title>Itraconazole resistance in Madurella fahalii resulting from another homologue of gene encoding cytochrome P450 14-alpha sterol demethylase (CYP51).</title>
        <authorList>
            <person name="Yoshioka I."/>
            <person name="Fahal A.H."/>
            <person name="Kaneko S."/>
            <person name="Yaguchi T."/>
        </authorList>
    </citation>
    <scope>NUCLEOTIDE SEQUENCE [LARGE SCALE GENOMIC DNA]</scope>
    <source>
        <strain evidence="4 5">IFM 68171</strain>
    </source>
</reference>
<accession>A0ABQ0GDA0</accession>
<proteinExistence type="predicted"/>
<gene>
    <name evidence="4" type="ORF">MFIFM68171_05926</name>
</gene>
<dbReference type="Proteomes" id="UP001628179">
    <property type="component" value="Unassembled WGS sequence"/>
</dbReference>
<feature type="coiled-coil region" evidence="1">
    <location>
        <begin position="454"/>
        <end position="492"/>
    </location>
</feature>
<dbReference type="GeneID" id="98176669"/>
<name>A0ABQ0GDA0_9PEZI</name>
<dbReference type="InterPro" id="IPR045063">
    <property type="entry name" value="Dynamin_N"/>
</dbReference>
<keyword evidence="1" id="KW-0175">Coiled coil</keyword>
<dbReference type="Pfam" id="PF00350">
    <property type="entry name" value="Dynamin_N"/>
    <property type="match status" value="1"/>
</dbReference>
<dbReference type="PANTHER" id="PTHR36681:SF3">
    <property type="entry name" value="NUCLEAR GTPASE, GERMINAL CENTER-ASSOCIATED, TANDEM DUPLICATE 3"/>
    <property type="match status" value="1"/>
</dbReference>
<evidence type="ECO:0000313" key="5">
    <source>
        <dbReference type="Proteomes" id="UP001628179"/>
    </source>
</evidence>
<organism evidence="4 5">
    <name type="scientific">Madurella fahalii</name>
    <dbReference type="NCBI Taxonomy" id="1157608"/>
    <lineage>
        <taxon>Eukaryota</taxon>
        <taxon>Fungi</taxon>
        <taxon>Dikarya</taxon>
        <taxon>Ascomycota</taxon>
        <taxon>Pezizomycotina</taxon>
        <taxon>Sordariomycetes</taxon>
        <taxon>Sordariomycetidae</taxon>
        <taxon>Sordariales</taxon>
        <taxon>Sordariales incertae sedis</taxon>
        <taxon>Madurella</taxon>
    </lineage>
</organism>
<protein>
    <recommendedName>
        <fullName evidence="3">Dynamin N-terminal domain-containing protein</fullName>
    </recommendedName>
</protein>
<dbReference type="RefSeq" id="XP_070917447.1">
    <property type="nucleotide sequence ID" value="XM_071061346.1"/>
</dbReference>
<evidence type="ECO:0000256" key="1">
    <source>
        <dbReference type="SAM" id="Coils"/>
    </source>
</evidence>
<keyword evidence="5" id="KW-1185">Reference proteome</keyword>
<feature type="coiled-coil region" evidence="1">
    <location>
        <begin position="392"/>
        <end position="426"/>
    </location>
</feature>
<sequence length="960" mass="109207">MERDTALTALARLNSEFAWNTCSNEDIHTRVCLKQQAVDDAFVFSHKLRDPIRAALDREGPGKAAVLDLICGNELREWMDEMAKLQVKNTSLEILVGVAGVTGVGKTSLLNALLEFLGLLPSSSMEAATATVCRIAWNDDNTPGREFKADVIFRSKEDVSKELKEVLSAVKDRKELRKQDFDNEDERVEAIEEVTRIISKGIGNVCVVWGLDETDIEDTDNIVESVLGNNDAIVKLLGTKMAINSSNAEEFAADVKPYFDSTPTLEGIIAWPLIEEVRLYIKAEILKHDIVLVDLPGLSDTVGSRSAVAERYFQELSVTAIVTPAIRAVDEKTGVKLMGEYQELRMKLDGKYHKGSFCVVVSKIDDIDCDAFVKGSREARQDTQLQDDVAKIKSISVRAKEIQQQLKTAERKLQAMSRNCAKMKENIDGFKPAASGVDWLRDADRIQRGKAASLKEKRAEHMRHQRTQRRLKRKLVNDAAQLDRALETLESRKKHRCVWFRSSYFKKRIAHDFARRQKKLSRVAARDRKQYDGSVEVLPVSAAAFRDLLKDRKPMPGFPSKRYTGIPRLSQWLEEATFPHREEHLDSLLCGLQRQLHGIKRWSDDASRGAVVFSKQEVESLLKTSHEKYCNKIRAFLNSSAQEIRNFRLLRNKDEKLHSCEAVAANAARRWVYKYPENENSTLKMSWVTYQAILKRNGAPFQSAGVGRQHYDFPVSLGTPFLASLLDDWLGFFHSELPRTEETLMNNVSEIWRQYMCEVTNHIRETAPDIIPHFDDTASSVHGIEEELRDKIAYSIKAISEGASQIHPLDALKITGNGLFEKQQRQICREVRQNCRDMFLEGYTRMENEYKRRVGFLPKEFDDISRSMVRQVRIQIGLLLGNLQAVPEKNYTALGRKRRLQRAVKTLVLAWAAQWRAPNLEEGVIKVEPLNIPEEFLEGEVQDDGEYDSSDSSIGFDIEE</sequence>
<evidence type="ECO:0000256" key="2">
    <source>
        <dbReference type="SAM" id="MobiDB-lite"/>
    </source>
</evidence>
<dbReference type="Gene3D" id="3.40.50.300">
    <property type="entry name" value="P-loop containing nucleotide triphosphate hydrolases"/>
    <property type="match status" value="1"/>
</dbReference>
<feature type="domain" description="Dynamin N-terminal" evidence="3">
    <location>
        <begin position="96"/>
        <end position="262"/>
    </location>
</feature>
<feature type="region of interest" description="Disordered" evidence="2">
    <location>
        <begin position="940"/>
        <end position="960"/>
    </location>
</feature>